<feature type="compositionally biased region" description="Basic and acidic residues" evidence="1">
    <location>
        <begin position="125"/>
        <end position="142"/>
    </location>
</feature>
<sequence length="479" mass="52671">MASRSGLSDDWEDIGDDNLSVISLPTSDTEHKSAVESTTCSRSASPAPVASKSARRNSTSSPNNIPAGPVSRGPPPRYIDTVSDSTTSRGQEEAGQSVRDKSKAPAAKEDPSSSSSSSGFVQSQRLEDPFRDFQDPPYHDSDPGESSRSGEEEVDELFDDGSRDANPLFIYRTLASLRDILAETVLAVRDTSPPIRDFLDSSHLVCDLLSRQVNELVPIVSGYADIYYASSRDFPLDPGLHGWLSGVRVKVLSLQAEAQLLAREPDLYGRRSHVLQKISKDLFDYKEKMGEFLPIMQVDFSEFQTRQMNMPTSRPLGSAPIDIPRLPSPVPRPRSVGSSKNVWLLRYELYALKDLVGQTVPKITNMNLSSSMLAHGSDTSLVYAKVFTTLGILLSNYGSDWIESGLNGGFTHAEFVEIDPYFVRDLAGRLMASLRGTSFELDGWGQPLQPRHLIDDNQQLEELAVLGQILDGMLTPTRV</sequence>
<dbReference type="Proteomes" id="UP001286456">
    <property type="component" value="Unassembled WGS sequence"/>
</dbReference>
<feature type="compositionally biased region" description="Low complexity" evidence="1">
    <location>
        <begin position="41"/>
        <end position="52"/>
    </location>
</feature>
<feature type="compositionally biased region" description="Basic and acidic residues" evidence="1">
    <location>
        <begin position="98"/>
        <end position="111"/>
    </location>
</feature>
<accession>A0AAE0M3W5</accession>
<evidence type="ECO:0000313" key="2">
    <source>
        <dbReference type="EMBL" id="KAK3317763.1"/>
    </source>
</evidence>
<name>A0AAE0M3W5_9PEZI</name>
<reference evidence="2" key="2">
    <citation type="submission" date="2023-06" db="EMBL/GenBank/DDBJ databases">
        <authorList>
            <consortium name="Lawrence Berkeley National Laboratory"/>
            <person name="Haridas S."/>
            <person name="Hensen N."/>
            <person name="Bonometti L."/>
            <person name="Westerberg I."/>
            <person name="Brannstrom I.O."/>
            <person name="Guillou S."/>
            <person name="Cros-Aarteil S."/>
            <person name="Calhoun S."/>
            <person name="Kuo A."/>
            <person name="Mondo S."/>
            <person name="Pangilinan J."/>
            <person name="Riley R."/>
            <person name="Labutti K."/>
            <person name="Andreopoulos B."/>
            <person name="Lipzen A."/>
            <person name="Chen C."/>
            <person name="Yanf M."/>
            <person name="Daum C."/>
            <person name="Ng V."/>
            <person name="Clum A."/>
            <person name="Steindorff A."/>
            <person name="Ohm R."/>
            <person name="Martin F."/>
            <person name="Silar P."/>
            <person name="Natvig D."/>
            <person name="Lalanne C."/>
            <person name="Gautier V."/>
            <person name="Ament-Velasquez S.L."/>
            <person name="Kruys A."/>
            <person name="Hutchinson M.I."/>
            <person name="Powell A.J."/>
            <person name="Barry K."/>
            <person name="Miller A.N."/>
            <person name="Grigoriev I.V."/>
            <person name="Debuchy R."/>
            <person name="Gladieux P."/>
            <person name="Thoren M.H."/>
            <person name="Johannesson H."/>
        </authorList>
    </citation>
    <scope>NUCLEOTIDE SEQUENCE</scope>
    <source>
        <strain evidence="2">SMH4131-1</strain>
    </source>
</reference>
<dbReference type="AlphaFoldDB" id="A0AAE0M3W5"/>
<comment type="caution">
    <text evidence="2">The sequence shown here is derived from an EMBL/GenBank/DDBJ whole genome shotgun (WGS) entry which is preliminary data.</text>
</comment>
<feature type="region of interest" description="Disordered" evidence="1">
    <location>
        <begin position="1"/>
        <end position="160"/>
    </location>
</feature>
<reference evidence="2" key="1">
    <citation type="journal article" date="2023" name="Mol. Phylogenet. Evol.">
        <title>Genome-scale phylogeny and comparative genomics of the fungal order Sordariales.</title>
        <authorList>
            <person name="Hensen N."/>
            <person name="Bonometti L."/>
            <person name="Westerberg I."/>
            <person name="Brannstrom I.O."/>
            <person name="Guillou S."/>
            <person name="Cros-Aarteil S."/>
            <person name="Calhoun S."/>
            <person name="Haridas S."/>
            <person name="Kuo A."/>
            <person name="Mondo S."/>
            <person name="Pangilinan J."/>
            <person name="Riley R."/>
            <person name="LaButti K."/>
            <person name="Andreopoulos B."/>
            <person name="Lipzen A."/>
            <person name="Chen C."/>
            <person name="Yan M."/>
            <person name="Daum C."/>
            <person name="Ng V."/>
            <person name="Clum A."/>
            <person name="Steindorff A."/>
            <person name="Ohm R.A."/>
            <person name="Martin F."/>
            <person name="Silar P."/>
            <person name="Natvig D.O."/>
            <person name="Lalanne C."/>
            <person name="Gautier V."/>
            <person name="Ament-Velasquez S.L."/>
            <person name="Kruys A."/>
            <person name="Hutchinson M.I."/>
            <person name="Powell A.J."/>
            <person name="Barry K."/>
            <person name="Miller A.N."/>
            <person name="Grigoriev I.V."/>
            <person name="Debuchy R."/>
            <person name="Gladieux P."/>
            <person name="Hiltunen Thoren M."/>
            <person name="Johannesson H."/>
        </authorList>
    </citation>
    <scope>NUCLEOTIDE SEQUENCE</scope>
    <source>
        <strain evidence="2">SMH4131-1</strain>
    </source>
</reference>
<organism evidence="2 3">
    <name type="scientific">Cercophora scortea</name>
    <dbReference type="NCBI Taxonomy" id="314031"/>
    <lineage>
        <taxon>Eukaryota</taxon>
        <taxon>Fungi</taxon>
        <taxon>Dikarya</taxon>
        <taxon>Ascomycota</taxon>
        <taxon>Pezizomycotina</taxon>
        <taxon>Sordariomycetes</taxon>
        <taxon>Sordariomycetidae</taxon>
        <taxon>Sordariales</taxon>
        <taxon>Lasiosphaeriaceae</taxon>
        <taxon>Cercophora</taxon>
    </lineage>
</organism>
<protein>
    <submittedName>
        <fullName evidence="2">Uncharacterized protein</fullName>
    </submittedName>
</protein>
<evidence type="ECO:0000313" key="3">
    <source>
        <dbReference type="Proteomes" id="UP001286456"/>
    </source>
</evidence>
<proteinExistence type="predicted"/>
<keyword evidence="3" id="KW-1185">Reference proteome</keyword>
<dbReference type="EMBL" id="JAUEPO010000007">
    <property type="protein sequence ID" value="KAK3317763.1"/>
    <property type="molecule type" value="Genomic_DNA"/>
</dbReference>
<evidence type="ECO:0000256" key="1">
    <source>
        <dbReference type="SAM" id="MobiDB-lite"/>
    </source>
</evidence>
<gene>
    <name evidence="2" type="ORF">B0T19DRAFT_297276</name>
</gene>